<sequence length="142" mass="14956">MKPPSEDDLKDMFVVLDPPPGGLQRFRARRDARPRPRWPWWLGAGGLATATAAAALVLAPRPVAVPATPAPSVASAPAPVDLIAGRDLGALHPAWIGLGRVAPPGEPLQLAPELAGALASRRVALPRQDVVLYMLDAKEHVP</sequence>
<protein>
    <submittedName>
        <fullName evidence="2">Uncharacterized protein</fullName>
    </submittedName>
</protein>
<comment type="caution">
    <text evidence="2">The sequence shown here is derived from an EMBL/GenBank/DDBJ whole genome shotgun (WGS) entry which is preliminary data.</text>
</comment>
<feature type="transmembrane region" description="Helical" evidence="1">
    <location>
        <begin position="38"/>
        <end position="59"/>
    </location>
</feature>
<dbReference type="Proteomes" id="UP001139031">
    <property type="component" value="Unassembled WGS sequence"/>
</dbReference>
<dbReference type="EMBL" id="JAIRAU010000032">
    <property type="protein sequence ID" value="MBZ5712543.1"/>
    <property type="molecule type" value="Genomic_DNA"/>
</dbReference>
<dbReference type="RefSeq" id="WP_224194298.1">
    <property type="nucleotide sequence ID" value="NZ_JAIRAU010000032.1"/>
</dbReference>
<keyword evidence="3" id="KW-1185">Reference proteome</keyword>
<evidence type="ECO:0000313" key="2">
    <source>
        <dbReference type="EMBL" id="MBZ5712543.1"/>
    </source>
</evidence>
<keyword evidence="1" id="KW-0472">Membrane</keyword>
<gene>
    <name evidence="2" type="ORF">K7C98_25150</name>
</gene>
<evidence type="ECO:0000256" key="1">
    <source>
        <dbReference type="SAM" id="Phobius"/>
    </source>
</evidence>
<evidence type="ECO:0000313" key="3">
    <source>
        <dbReference type="Proteomes" id="UP001139031"/>
    </source>
</evidence>
<keyword evidence="1" id="KW-0812">Transmembrane</keyword>
<keyword evidence="1" id="KW-1133">Transmembrane helix</keyword>
<reference evidence="2" key="1">
    <citation type="submission" date="2021-08" db="EMBL/GenBank/DDBJ databases">
        <authorList>
            <person name="Stevens D.C."/>
        </authorList>
    </citation>
    <scope>NUCLEOTIDE SEQUENCE</scope>
    <source>
        <strain evidence="2">DSM 53165</strain>
    </source>
</reference>
<name>A0ABS7TWB2_9BACT</name>
<accession>A0ABS7TWB2</accession>
<proteinExistence type="predicted"/>
<organism evidence="2 3">
    <name type="scientific">Nannocystis pusilla</name>
    <dbReference type="NCBI Taxonomy" id="889268"/>
    <lineage>
        <taxon>Bacteria</taxon>
        <taxon>Pseudomonadati</taxon>
        <taxon>Myxococcota</taxon>
        <taxon>Polyangia</taxon>
        <taxon>Nannocystales</taxon>
        <taxon>Nannocystaceae</taxon>
        <taxon>Nannocystis</taxon>
    </lineage>
</organism>